<gene>
    <name evidence="2" type="ORF">A6122_1431</name>
</gene>
<dbReference type="Gene3D" id="3.40.50.12090">
    <property type="match status" value="2"/>
</dbReference>
<dbReference type="EMBL" id="CP015515">
    <property type="protein sequence ID" value="AND16568.1"/>
    <property type="molecule type" value="Genomic_DNA"/>
</dbReference>
<proteinExistence type="predicted"/>
<protein>
    <recommendedName>
        <fullName evidence="4">Cell wall-binding repeat-containing protein</fullName>
    </recommendedName>
</protein>
<reference evidence="2 3" key="1">
    <citation type="submission" date="2016-05" db="EMBL/GenBank/DDBJ databases">
        <title>Complete genome sequence of Rathayibacter tritici NCPPB 1953.</title>
        <authorList>
            <person name="Park J."/>
            <person name="Lee H.-H."/>
            <person name="Lee S.-W."/>
            <person name="Seo Y.-S."/>
        </authorList>
    </citation>
    <scope>NUCLEOTIDE SEQUENCE [LARGE SCALE GENOMIC DNA]</scope>
    <source>
        <strain evidence="2 3">NCPPB 1953</strain>
    </source>
</reference>
<dbReference type="PATRIC" id="fig|33888.3.peg.1573"/>
<feature type="region of interest" description="Disordered" evidence="1">
    <location>
        <begin position="295"/>
        <end position="321"/>
    </location>
</feature>
<dbReference type="KEGG" id="rtn:A6122_1431"/>
<evidence type="ECO:0008006" key="4">
    <source>
        <dbReference type="Google" id="ProtNLM"/>
    </source>
</evidence>
<dbReference type="RefSeq" id="WP_068253331.1">
    <property type="nucleotide sequence ID" value="NZ_CP015515.1"/>
</dbReference>
<accession>A0A160KTL1</accession>
<dbReference type="InterPro" id="IPR007253">
    <property type="entry name" value="Cell_wall-bd_2"/>
</dbReference>
<dbReference type="Proteomes" id="UP000077071">
    <property type="component" value="Chromosome"/>
</dbReference>
<name>A0A160KTL1_9MICO</name>
<dbReference type="GO" id="GO:0030288">
    <property type="term" value="C:outer membrane-bounded periplasmic space"/>
    <property type="evidence" value="ECO:0007669"/>
    <property type="project" value="TreeGrafter"/>
</dbReference>
<sequence length="620" mass="62620">MTTAQSPATTRGRWLRSAVAVVGATAVILGVTSGGGAASAETRRVGMSTAPYTWSVTEDYSAAQVAPVAADATELEITLSRSARPTSPYPDFTTVNWTVGALRGQSELTSGSRTFRIPLKQSLSSLGGSSIPLQLTAQKEPLSASAKPYGQAFDIGYELFTTATLTVGGNAGAGLGRVDLSGDAVSLARGGSFWGTNSSAQNVADNDVIVLESNSAGFFDFEGLTANVGPSRSNRLGAQISVDSDQSAVSVTVPAGAYAASKDAAGSLVQVSGISRGRGQPAGTTVNMDAAIRVTGGGSTTPPATPTPTATATTPPAGGSPTVSRIAGVDRQATAVEVSKRTFGVNVPVVYVATGQNFPDALSAGPAAAKQGGPLLLVDRDSMSQVVRDELTRLKPAKIVVVGSELSIGGQVYRDLTAYAKNGDIRRLGGVDRYDTSKRIIQYAFSGGSSRAWLATGEKFPDALSASAAAGAVDAPVILTNGTGATADALTRGIISGLGVKTLTIAGSPLSVSSGIERSIQGPEITRIGGTDRYDTSEKLNRAAFGAVKTVYLATGENFPDALAGATAAGFTGSPLFAVQPTCVPAAVLADISASGASRVVLLGSTRTLSDSVAALTPCG</sequence>
<dbReference type="OrthoDB" id="9764271at2"/>
<feature type="compositionally biased region" description="Low complexity" evidence="1">
    <location>
        <begin position="307"/>
        <end position="321"/>
    </location>
</feature>
<dbReference type="InterPro" id="IPR051922">
    <property type="entry name" value="Bact_Sporulation_Assoc"/>
</dbReference>
<keyword evidence="3" id="KW-1185">Reference proteome</keyword>
<evidence type="ECO:0000313" key="2">
    <source>
        <dbReference type="EMBL" id="AND16568.1"/>
    </source>
</evidence>
<dbReference type="AlphaFoldDB" id="A0A160KTL1"/>
<dbReference type="PANTHER" id="PTHR30032:SF4">
    <property type="entry name" value="AMIDASE ENHANCER"/>
    <property type="match status" value="1"/>
</dbReference>
<dbReference type="PANTHER" id="PTHR30032">
    <property type="entry name" value="N-ACETYLMURAMOYL-L-ALANINE AMIDASE-RELATED"/>
    <property type="match status" value="1"/>
</dbReference>
<organism evidence="2 3">
    <name type="scientific">Rathayibacter tritici</name>
    <dbReference type="NCBI Taxonomy" id="33888"/>
    <lineage>
        <taxon>Bacteria</taxon>
        <taxon>Bacillati</taxon>
        <taxon>Actinomycetota</taxon>
        <taxon>Actinomycetes</taxon>
        <taxon>Micrococcales</taxon>
        <taxon>Microbacteriaceae</taxon>
        <taxon>Rathayibacter</taxon>
    </lineage>
</organism>
<dbReference type="Pfam" id="PF04122">
    <property type="entry name" value="CW_binding_2"/>
    <property type="match status" value="3"/>
</dbReference>
<dbReference type="STRING" id="33888.A6122_1431"/>
<evidence type="ECO:0000313" key="3">
    <source>
        <dbReference type="Proteomes" id="UP000077071"/>
    </source>
</evidence>
<evidence type="ECO:0000256" key="1">
    <source>
        <dbReference type="SAM" id="MobiDB-lite"/>
    </source>
</evidence>